<dbReference type="CDD" id="cd00028">
    <property type="entry name" value="B_lectin"/>
    <property type="match status" value="1"/>
</dbReference>
<evidence type="ECO:0000259" key="2">
    <source>
        <dbReference type="PROSITE" id="PS50927"/>
    </source>
</evidence>
<dbReference type="PROSITE" id="PS50927">
    <property type="entry name" value="BULB_LECTIN"/>
    <property type="match status" value="1"/>
</dbReference>
<dbReference type="InterPro" id="IPR036426">
    <property type="entry name" value="Bulb-type_lectin_dom_sf"/>
</dbReference>
<dbReference type="InterPro" id="IPR001480">
    <property type="entry name" value="Bulb-type_lectin_dom"/>
</dbReference>
<feature type="signal peptide" evidence="1">
    <location>
        <begin position="1"/>
        <end position="26"/>
    </location>
</feature>
<dbReference type="Gene3D" id="2.90.10.10">
    <property type="entry name" value="Bulb-type lectin domain"/>
    <property type="match status" value="1"/>
</dbReference>
<gene>
    <name evidence="3" type="ORF">IEQ34_004957</name>
</gene>
<dbReference type="EMBL" id="JAGFBR010000006">
    <property type="protein sequence ID" value="KAH0464854.1"/>
    <property type="molecule type" value="Genomic_DNA"/>
</dbReference>
<feature type="chain" id="PRO_5043809642" description="Bulb-type lectin domain-containing protein" evidence="1">
    <location>
        <begin position="27"/>
        <end position="176"/>
    </location>
</feature>
<evidence type="ECO:0000256" key="1">
    <source>
        <dbReference type="SAM" id="SignalP"/>
    </source>
</evidence>
<dbReference type="AlphaFoldDB" id="A0AAV7HAZ7"/>
<evidence type="ECO:0000313" key="3">
    <source>
        <dbReference type="EMBL" id="KAH0464854.1"/>
    </source>
</evidence>
<dbReference type="SMART" id="SM00108">
    <property type="entry name" value="B_lectin"/>
    <property type="match status" value="1"/>
</dbReference>
<accession>A0AAV7HAZ7</accession>
<dbReference type="Proteomes" id="UP000775213">
    <property type="component" value="Unassembled WGS sequence"/>
</dbReference>
<reference evidence="3 4" key="1">
    <citation type="journal article" date="2021" name="Hortic Res">
        <title>Chromosome-scale assembly of the Dendrobium chrysotoxum genome enhances the understanding of orchid evolution.</title>
        <authorList>
            <person name="Zhang Y."/>
            <person name="Zhang G.Q."/>
            <person name="Zhang D."/>
            <person name="Liu X.D."/>
            <person name="Xu X.Y."/>
            <person name="Sun W.H."/>
            <person name="Yu X."/>
            <person name="Zhu X."/>
            <person name="Wang Z.W."/>
            <person name="Zhao X."/>
            <person name="Zhong W.Y."/>
            <person name="Chen H."/>
            <person name="Yin W.L."/>
            <person name="Huang T."/>
            <person name="Niu S.C."/>
            <person name="Liu Z.J."/>
        </authorList>
    </citation>
    <scope>NUCLEOTIDE SEQUENCE [LARGE SCALE GENOMIC DNA]</scope>
    <source>
        <strain evidence="3">Lindl</strain>
    </source>
</reference>
<dbReference type="GO" id="GO:0051707">
    <property type="term" value="P:response to other organism"/>
    <property type="evidence" value="ECO:0007669"/>
    <property type="project" value="UniProtKB-ARBA"/>
</dbReference>
<evidence type="ECO:0000313" key="4">
    <source>
        <dbReference type="Proteomes" id="UP000775213"/>
    </source>
</evidence>
<keyword evidence="4" id="KW-1185">Reference proteome</keyword>
<keyword evidence="1" id="KW-0732">Signal</keyword>
<sequence length="176" mass="19591">MAFFSMIKVLLLCTTSLSLLATLALGQNSTNYLLSGERLNTNQYLIEGNTKFIIQNDCDLVLYKSQVLVWHSNTTNEGSGCYLIFQPNGKLVIFDNKNEVVWDTTSIREIGNYILTLNRDHNVVIYGPKVWDNENNTIGSDDVVVATSLNGPMGASGVKNNKMMEMGKIIEVMSNE</sequence>
<protein>
    <recommendedName>
        <fullName evidence="2">Bulb-type lectin domain-containing protein</fullName>
    </recommendedName>
</protein>
<dbReference type="SUPFAM" id="SSF51110">
    <property type="entry name" value="alpha-D-mannose-specific plant lectins"/>
    <property type="match status" value="1"/>
</dbReference>
<comment type="caution">
    <text evidence="3">The sequence shown here is derived from an EMBL/GenBank/DDBJ whole genome shotgun (WGS) entry which is preliminary data.</text>
</comment>
<name>A0AAV7HAZ7_DENCH</name>
<proteinExistence type="predicted"/>
<organism evidence="3 4">
    <name type="scientific">Dendrobium chrysotoxum</name>
    <name type="common">Orchid</name>
    <dbReference type="NCBI Taxonomy" id="161865"/>
    <lineage>
        <taxon>Eukaryota</taxon>
        <taxon>Viridiplantae</taxon>
        <taxon>Streptophyta</taxon>
        <taxon>Embryophyta</taxon>
        <taxon>Tracheophyta</taxon>
        <taxon>Spermatophyta</taxon>
        <taxon>Magnoliopsida</taxon>
        <taxon>Liliopsida</taxon>
        <taxon>Asparagales</taxon>
        <taxon>Orchidaceae</taxon>
        <taxon>Epidendroideae</taxon>
        <taxon>Malaxideae</taxon>
        <taxon>Dendrobiinae</taxon>
        <taxon>Dendrobium</taxon>
    </lineage>
</organism>
<feature type="domain" description="Bulb-type lectin" evidence="2">
    <location>
        <begin position="30"/>
        <end position="138"/>
    </location>
</feature>